<dbReference type="Pfam" id="PF01471">
    <property type="entry name" value="PG_binding_1"/>
    <property type="match status" value="2"/>
</dbReference>
<keyword evidence="1" id="KW-0732">Signal</keyword>
<accession>A0A942TV90</accession>
<dbReference type="Proteomes" id="UP000682713">
    <property type="component" value="Unassembled WGS sequence"/>
</dbReference>
<evidence type="ECO:0000313" key="3">
    <source>
        <dbReference type="EMBL" id="MBS4202349.1"/>
    </source>
</evidence>
<reference evidence="3 4" key="1">
    <citation type="submission" date="2021-05" db="EMBL/GenBank/DDBJ databases">
        <title>Novel Bacillus species.</title>
        <authorList>
            <person name="Liu G."/>
        </authorList>
    </citation>
    <scope>NUCLEOTIDE SEQUENCE [LARGE SCALE GENOMIC DNA]</scope>
    <source>
        <strain evidence="3 4">FJAT-49732</strain>
    </source>
</reference>
<dbReference type="PANTHER" id="PTHR41533:SF1">
    <property type="entry name" value="L,D-TRANSPEPTIDASE YCBB-RELATED"/>
    <property type="match status" value="1"/>
</dbReference>
<proteinExistence type="predicted"/>
<protein>
    <submittedName>
        <fullName evidence="3">Peptidoglycan-binding protein</fullName>
    </submittedName>
</protein>
<organism evidence="3 4">
    <name type="scientific">Lederbergia citrisecunda</name>
    <dbReference type="NCBI Taxonomy" id="2833583"/>
    <lineage>
        <taxon>Bacteria</taxon>
        <taxon>Bacillati</taxon>
        <taxon>Bacillota</taxon>
        <taxon>Bacilli</taxon>
        <taxon>Bacillales</taxon>
        <taxon>Bacillaceae</taxon>
        <taxon>Lederbergia</taxon>
    </lineage>
</organism>
<feature type="domain" description="Peptidoglycan binding-like" evidence="2">
    <location>
        <begin position="79"/>
        <end position="115"/>
    </location>
</feature>
<dbReference type="AlphaFoldDB" id="A0A942TV90"/>
<dbReference type="SUPFAM" id="SSF47090">
    <property type="entry name" value="PGBD-like"/>
    <property type="match status" value="2"/>
</dbReference>
<feature type="domain" description="Peptidoglycan binding-like" evidence="2">
    <location>
        <begin position="138"/>
        <end position="177"/>
    </location>
</feature>
<evidence type="ECO:0000313" key="4">
    <source>
        <dbReference type="Proteomes" id="UP000682713"/>
    </source>
</evidence>
<dbReference type="PANTHER" id="PTHR41533">
    <property type="entry name" value="L,D-TRANSPEPTIDASE HI_1667-RELATED"/>
    <property type="match status" value="1"/>
</dbReference>
<keyword evidence="4" id="KW-1185">Reference proteome</keyword>
<gene>
    <name evidence="3" type="ORF">KHA93_22365</name>
</gene>
<dbReference type="EMBL" id="JAGYPJ010000002">
    <property type="protein sequence ID" value="MBS4202349.1"/>
    <property type="molecule type" value="Genomic_DNA"/>
</dbReference>
<feature type="chain" id="PRO_5036898586" evidence="1">
    <location>
        <begin position="31"/>
        <end position="185"/>
    </location>
</feature>
<dbReference type="Gene3D" id="1.10.101.10">
    <property type="entry name" value="PGBD-like superfamily/PGBD"/>
    <property type="match status" value="2"/>
</dbReference>
<evidence type="ECO:0000259" key="2">
    <source>
        <dbReference type="Pfam" id="PF01471"/>
    </source>
</evidence>
<dbReference type="InterPro" id="IPR002477">
    <property type="entry name" value="Peptidoglycan-bd-like"/>
</dbReference>
<dbReference type="InterPro" id="IPR036366">
    <property type="entry name" value="PGBDSf"/>
</dbReference>
<evidence type="ECO:0000256" key="1">
    <source>
        <dbReference type="SAM" id="SignalP"/>
    </source>
</evidence>
<dbReference type="RefSeq" id="WP_213113134.1">
    <property type="nucleotide sequence ID" value="NZ_JAGYPJ010000002.1"/>
</dbReference>
<name>A0A942TV90_9BACI</name>
<dbReference type="InterPro" id="IPR052905">
    <property type="entry name" value="LD-transpeptidase_YkuD-like"/>
</dbReference>
<sequence>MKIGKKSICVLGTLTTVFSMSLLGTDNASAMTTVSKQHISTENSINRAWEYVWPVYRLTTPYTVGGNDLELIQRVVGVKLDGIYGPATANAVKTFQSRNGLKADGVVGPATWEKICRAAPVLRSGSSGGYVSLVQRYLGVQPYDGIYGSKTVAAVKNYQKFHGITADGVVGPNTWKYLVMEGIWE</sequence>
<feature type="signal peptide" evidence="1">
    <location>
        <begin position="1"/>
        <end position="30"/>
    </location>
</feature>
<dbReference type="InterPro" id="IPR036365">
    <property type="entry name" value="PGBD-like_sf"/>
</dbReference>
<comment type="caution">
    <text evidence="3">The sequence shown here is derived from an EMBL/GenBank/DDBJ whole genome shotgun (WGS) entry which is preliminary data.</text>
</comment>